<evidence type="ECO:0000313" key="3">
    <source>
        <dbReference type="Proteomes" id="UP000777438"/>
    </source>
</evidence>
<evidence type="ECO:0000313" key="2">
    <source>
        <dbReference type="EMBL" id="KAH6888517.1"/>
    </source>
</evidence>
<dbReference type="AlphaFoldDB" id="A0A9P8W3J2"/>
<name>A0A9P8W3J2_9HYPO</name>
<dbReference type="EMBL" id="JAGPYM010000012">
    <property type="protein sequence ID" value="KAH6888517.1"/>
    <property type="molecule type" value="Genomic_DNA"/>
</dbReference>
<accession>A0A9P8W3J2</accession>
<comment type="caution">
    <text evidence="2">The sequence shown here is derived from an EMBL/GenBank/DDBJ whole genome shotgun (WGS) entry which is preliminary data.</text>
</comment>
<feature type="region of interest" description="Disordered" evidence="1">
    <location>
        <begin position="222"/>
        <end position="243"/>
    </location>
</feature>
<dbReference type="Proteomes" id="UP000777438">
    <property type="component" value="Unassembled WGS sequence"/>
</dbReference>
<keyword evidence="3" id="KW-1185">Reference proteome</keyword>
<reference evidence="2 3" key="1">
    <citation type="journal article" date="2021" name="Nat. Commun.">
        <title>Genetic determinants of endophytism in the Arabidopsis root mycobiome.</title>
        <authorList>
            <person name="Mesny F."/>
            <person name="Miyauchi S."/>
            <person name="Thiergart T."/>
            <person name="Pickel B."/>
            <person name="Atanasova L."/>
            <person name="Karlsson M."/>
            <person name="Huettel B."/>
            <person name="Barry K.W."/>
            <person name="Haridas S."/>
            <person name="Chen C."/>
            <person name="Bauer D."/>
            <person name="Andreopoulos W."/>
            <person name="Pangilinan J."/>
            <person name="LaButti K."/>
            <person name="Riley R."/>
            <person name="Lipzen A."/>
            <person name="Clum A."/>
            <person name="Drula E."/>
            <person name="Henrissat B."/>
            <person name="Kohler A."/>
            <person name="Grigoriev I.V."/>
            <person name="Martin F.M."/>
            <person name="Hacquard S."/>
        </authorList>
    </citation>
    <scope>NUCLEOTIDE SEQUENCE [LARGE SCALE GENOMIC DNA]</scope>
    <source>
        <strain evidence="2 3">MPI-CAGE-CH-0241</strain>
    </source>
</reference>
<evidence type="ECO:0000256" key="1">
    <source>
        <dbReference type="SAM" id="MobiDB-lite"/>
    </source>
</evidence>
<gene>
    <name evidence="2" type="ORF">B0T10DRAFT_606890</name>
</gene>
<organism evidence="2 3">
    <name type="scientific">Thelonectria olida</name>
    <dbReference type="NCBI Taxonomy" id="1576542"/>
    <lineage>
        <taxon>Eukaryota</taxon>
        <taxon>Fungi</taxon>
        <taxon>Dikarya</taxon>
        <taxon>Ascomycota</taxon>
        <taxon>Pezizomycotina</taxon>
        <taxon>Sordariomycetes</taxon>
        <taxon>Hypocreomycetidae</taxon>
        <taxon>Hypocreales</taxon>
        <taxon>Nectriaceae</taxon>
        <taxon>Thelonectria</taxon>
    </lineage>
</organism>
<proteinExistence type="predicted"/>
<dbReference type="OrthoDB" id="5365129at2759"/>
<protein>
    <submittedName>
        <fullName evidence="2">Uncharacterized protein</fullName>
    </submittedName>
</protein>
<sequence length="342" mass="37724">MATGVVEVLGVIGTLLGIVQFGMDNFESPETAKSILKVGVGLDYDGGLTNAGGDLPDVRLFNEGGDFLGMTVDPGKVKSGSGGVVEVPHDSDNGQQATYALLSANTDAICVAYVTITWPDGNEYGWVGDWGQQCGATWYYSHLYVSGTQAQPKCMWIDKNGDQPQTGFQLHFPEWVTEQPGVLPEGKDINYFCNAGPPFKIRTDKDPNDITYWVLNKRDEDNNKRSDTAQSYGPTKGPTFPRRHLNARNQTMSMNARFVEQLVMDNSTEHVTAELCESENSAGPDFVNLADGQFCRMSDKTLWPICDNDTTDGCFDLEEQQLVINGVVQRTKKYNKVMTWGR</sequence>